<evidence type="ECO:0000313" key="7">
    <source>
        <dbReference type="Proteomes" id="UP001596147"/>
    </source>
</evidence>
<comment type="caution">
    <text evidence="6">The sequence shown here is derived from an EMBL/GenBank/DDBJ whole genome shotgun (WGS) entry which is preliminary data.</text>
</comment>
<dbReference type="InterPro" id="IPR009003">
    <property type="entry name" value="Peptidase_S1_PA"/>
</dbReference>
<evidence type="ECO:0000256" key="3">
    <source>
        <dbReference type="ARBA" id="ARBA00022801"/>
    </source>
</evidence>
<gene>
    <name evidence="6" type="ORF">ACFPM4_09555</name>
</gene>
<dbReference type="EMBL" id="JBHSMC010000013">
    <property type="protein sequence ID" value="MFC5464998.1"/>
    <property type="molecule type" value="Genomic_DNA"/>
</dbReference>
<dbReference type="SUPFAM" id="SSF50494">
    <property type="entry name" value="Trypsin-like serine proteases"/>
    <property type="match status" value="1"/>
</dbReference>
<dbReference type="InterPro" id="IPR001316">
    <property type="entry name" value="Pept_S1A_streptogrisin"/>
</dbReference>
<keyword evidence="5" id="KW-1015">Disulfide bond</keyword>
<keyword evidence="2" id="KW-0645">Protease</keyword>
<accession>A0ABW0LGD6</accession>
<dbReference type="CDD" id="cd21112">
    <property type="entry name" value="alphaLP-like"/>
    <property type="match status" value="1"/>
</dbReference>
<dbReference type="InterPro" id="IPR043504">
    <property type="entry name" value="Peptidase_S1_PA_chymotrypsin"/>
</dbReference>
<evidence type="ECO:0000256" key="5">
    <source>
        <dbReference type="ARBA" id="ARBA00023157"/>
    </source>
</evidence>
<dbReference type="PRINTS" id="PR00861">
    <property type="entry name" value="ALYTICPTASE"/>
</dbReference>
<keyword evidence="7" id="KW-1185">Reference proteome</keyword>
<keyword evidence="4" id="KW-0720">Serine protease</keyword>
<reference evidence="7" key="1">
    <citation type="journal article" date="2019" name="Int. J. Syst. Evol. Microbiol.">
        <title>The Global Catalogue of Microorganisms (GCM) 10K type strain sequencing project: providing services to taxonomists for standard genome sequencing and annotation.</title>
        <authorList>
            <consortium name="The Broad Institute Genomics Platform"/>
            <consortium name="The Broad Institute Genome Sequencing Center for Infectious Disease"/>
            <person name="Wu L."/>
            <person name="Ma J."/>
        </authorList>
    </citation>
    <scope>NUCLEOTIDE SEQUENCE [LARGE SCALE GENOMIC DNA]</scope>
    <source>
        <strain evidence="7">CGMCC 1.12237</strain>
    </source>
</reference>
<name>A0ABW0LGD6_9BACI</name>
<protein>
    <submittedName>
        <fullName evidence="6">S1 family peptidase</fullName>
    </submittedName>
</protein>
<dbReference type="Proteomes" id="UP001596147">
    <property type="component" value="Unassembled WGS sequence"/>
</dbReference>
<evidence type="ECO:0000256" key="1">
    <source>
        <dbReference type="ARBA" id="ARBA00007664"/>
    </source>
</evidence>
<dbReference type="Gene3D" id="2.40.10.10">
    <property type="entry name" value="Trypsin-like serine proteases"/>
    <property type="match status" value="2"/>
</dbReference>
<evidence type="ECO:0000256" key="2">
    <source>
        <dbReference type="ARBA" id="ARBA00022670"/>
    </source>
</evidence>
<evidence type="ECO:0000256" key="4">
    <source>
        <dbReference type="ARBA" id="ARBA00022825"/>
    </source>
</evidence>
<comment type="similarity">
    <text evidence="1">Belongs to the peptidase S1 family.</text>
</comment>
<sequence>MGNKNKVFLLCSVIVFAVILGGFSFSAYALKNEQSESEKILTEKSIGVSSKDEARIFQENSAGKIGMEAAERAQSLFPDIYAGVELTNDGSAVKIYLTKLSTEITSSIKNNIAADKILFHKSPNSLKQMLSIQEKVKDAFSDLKNNKDIKIVTFGPHIKAGKVKIEVENLTESEKKYLIEKFGESNIIIEDINPDDVPKLWASRVNDYAPWNGGDLIRDYRDALCTSGFPVHDSNNEYLLTAGHCFTEGLAVYNSSTYMGFISDRDFTNYGLDTELIDVNGGSSDLIWIGSATNPVIAQVTGATTSPVGYEVCQSGALSGEICDLVIKDNNLCVDFGVLLCDLVKTQHQYGNTAGQPGDSGGTFLTHCLHSFLLLRCFKCQKPIQNY</sequence>
<keyword evidence="3" id="KW-0378">Hydrolase</keyword>
<evidence type="ECO:0000313" key="6">
    <source>
        <dbReference type="EMBL" id="MFC5464998.1"/>
    </source>
</evidence>
<organism evidence="6 7">
    <name type="scientific">Lederbergia graminis</name>
    <dbReference type="NCBI Taxonomy" id="735518"/>
    <lineage>
        <taxon>Bacteria</taxon>
        <taxon>Bacillati</taxon>
        <taxon>Bacillota</taxon>
        <taxon>Bacilli</taxon>
        <taxon>Bacillales</taxon>
        <taxon>Bacillaceae</taxon>
        <taxon>Lederbergia</taxon>
    </lineage>
</organism>
<proteinExistence type="inferred from homology"/>